<evidence type="ECO:0000313" key="2">
    <source>
        <dbReference type="Proteomes" id="UP000186230"/>
    </source>
</evidence>
<dbReference type="Pfam" id="PF06293">
    <property type="entry name" value="Kdo"/>
    <property type="match status" value="1"/>
</dbReference>
<evidence type="ECO:0000313" key="1">
    <source>
        <dbReference type="EMBL" id="APU69256.1"/>
    </source>
</evidence>
<dbReference type="RefSeq" id="WP_236995797.1">
    <property type="nucleotide sequence ID" value="NZ_AMRU01000007.1"/>
</dbReference>
<gene>
    <name evidence="1" type="ORF">GRFL_2532</name>
</gene>
<dbReference type="EMBL" id="CP016359">
    <property type="protein sequence ID" value="APU69256.1"/>
    <property type="molecule type" value="Genomic_DNA"/>
</dbReference>
<reference evidence="1 2" key="1">
    <citation type="submission" date="2016-07" db="EMBL/GenBank/DDBJ databases">
        <title>Multi-omics approach to identify versatile polysaccharide utilization systems of a marine flavobacterium Gramella flava.</title>
        <authorList>
            <person name="Tang K."/>
        </authorList>
    </citation>
    <scope>NUCLEOTIDE SEQUENCE [LARGE SCALE GENOMIC DNA]</scope>
    <source>
        <strain evidence="1 2">JLT2011</strain>
    </source>
</reference>
<sequence length="257" mass="30735">MASVNIYKRKSSMKFIVAKDFTAYSEDLERMIQNFSREGSVLSTGRNEIRIFELNGKSINVKAFKIPNAVNKIAYRFFRKSKAQRSFEYASILTQKGIGTPLPIAYAEENRLTFGRSFYVCEHLDCEFTFRDLSATDVKLLQEFTRFTFQLHEKEIEFLDHSPGNTLIRRNAEKYQFFLVDLNRMNFRKMDFEARMKNFSRLTADEAILRVMAREYAILYGKPEELVFEKMQFYTHQFQEKFHRKKRLKKQLKFWKN</sequence>
<proteinExistence type="predicted"/>
<dbReference type="KEGG" id="gfl:GRFL_2532"/>
<protein>
    <submittedName>
        <fullName evidence="1">Uncharacterized protein</fullName>
    </submittedName>
</protein>
<accession>A0A1L7I6P4</accession>
<dbReference type="Proteomes" id="UP000186230">
    <property type="component" value="Chromosome"/>
</dbReference>
<keyword evidence="2" id="KW-1185">Reference proteome</keyword>
<name>A0A1L7I6P4_9FLAO</name>
<dbReference type="STRING" id="1229726.GRFL_2532"/>
<dbReference type="AlphaFoldDB" id="A0A1L7I6P4"/>
<organism evidence="1 2">
    <name type="scientific">Christiangramia flava JLT2011</name>
    <dbReference type="NCBI Taxonomy" id="1229726"/>
    <lineage>
        <taxon>Bacteria</taxon>
        <taxon>Pseudomonadati</taxon>
        <taxon>Bacteroidota</taxon>
        <taxon>Flavobacteriia</taxon>
        <taxon>Flavobacteriales</taxon>
        <taxon>Flavobacteriaceae</taxon>
        <taxon>Christiangramia</taxon>
    </lineage>
</organism>